<dbReference type="InterPro" id="IPR029753">
    <property type="entry name" value="D-isomer_DH_CS"/>
</dbReference>
<organism evidence="6">
    <name type="scientific">freshwater metagenome</name>
    <dbReference type="NCBI Taxonomy" id="449393"/>
    <lineage>
        <taxon>unclassified sequences</taxon>
        <taxon>metagenomes</taxon>
        <taxon>ecological metagenomes</taxon>
    </lineage>
</organism>
<dbReference type="Pfam" id="PF02826">
    <property type="entry name" value="2-Hacid_dh_C"/>
    <property type="match status" value="1"/>
</dbReference>
<dbReference type="InterPro" id="IPR050223">
    <property type="entry name" value="D-isomer_2-hydroxyacid_DH"/>
</dbReference>
<accession>A0A6J5ZSM2</accession>
<protein>
    <submittedName>
        <fullName evidence="6">Unannotated protein</fullName>
    </submittedName>
</protein>
<gene>
    <name evidence="6" type="ORF">UFOPK3522_01108</name>
</gene>
<dbReference type="GO" id="GO:0005829">
    <property type="term" value="C:cytosol"/>
    <property type="evidence" value="ECO:0007669"/>
    <property type="project" value="TreeGrafter"/>
</dbReference>
<dbReference type="InterPro" id="IPR006139">
    <property type="entry name" value="D-isomer_2_OHA_DH_cat_dom"/>
</dbReference>
<sequence>MAKIFVARALPGNAIQRLREAGHDVTVHSGSMPPTREELLAGVVEADGLLSLLTDRVDGELLDSAPQLRAVANFAVGCDNIDLAAAAERGIPVGVAAHVLTDATADLTMALLLAAARNLPEGERDAREGRWKTWEPEGWLGRELRGTKLLIIGRGRIGQAVADRAEPFGMEVSFAGRDDDLHAALAEADIVSIHCPLNDQTRHLIDAAALAAMKPDALLINTTRGGVVDQAALIEALHAGTIGSAALDVTDPEPPPADDPIYSAPNCLIVPHIGSATATTRAAMGNCAADNLLAALSGEPMPTPAPAPPSA</sequence>
<evidence type="ECO:0000259" key="4">
    <source>
        <dbReference type="Pfam" id="PF00389"/>
    </source>
</evidence>
<dbReference type="Gene3D" id="3.40.50.720">
    <property type="entry name" value="NAD(P)-binding Rossmann-like Domain"/>
    <property type="match status" value="2"/>
</dbReference>
<dbReference type="GO" id="GO:0030267">
    <property type="term" value="F:glyoxylate reductase (NADPH) activity"/>
    <property type="evidence" value="ECO:0007669"/>
    <property type="project" value="TreeGrafter"/>
</dbReference>
<dbReference type="EMBL" id="CAESAO010000101">
    <property type="protein sequence ID" value="CAB4345461.1"/>
    <property type="molecule type" value="Genomic_DNA"/>
</dbReference>
<dbReference type="AlphaFoldDB" id="A0A6J5ZSM2"/>
<keyword evidence="3" id="KW-0520">NAD</keyword>
<proteinExistence type="inferred from homology"/>
<dbReference type="FunFam" id="3.40.50.720:FF:000203">
    <property type="entry name" value="D-3-phosphoglycerate dehydrogenase (SerA)"/>
    <property type="match status" value="1"/>
</dbReference>
<dbReference type="CDD" id="cd05301">
    <property type="entry name" value="GDH"/>
    <property type="match status" value="1"/>
</dbReference>
<dbReference type="InterPro" id="IPR036291">
    <property type="entry name" value="NAD(P)-bd_dom_sf"/>
</dbReference>
<evidence type="ECO:0000256" key="1">
    <source>
        <dbReference type="ARBA" id="ARBA00005854"/>
    </source>
</evidence>
<reference evidence="6" key="1">
    <citation type="submission" date="2020-05" db="EMBL/GenBank/DDBJ databases">
        <authorList>
            <person name="Chiriac C."/>
            <person name="Salcher M."/>
            <person name="Ghai R."/>
            <person name="Kavagutti S V."/>
        </authorList>
    </citation>
    <scope>NUCLEOTIDE SEQUENCE</scope>
</reference>
<dbReference type="GO" id="GO:0051287">
    <property type="term" value="F:NAD binding"/>
    <property type="evidence" value="ECO:0007669"/>
    <property type="project" value="InterPro"/>
</dbReference>
<name>A0A6J5ZSM2_9ZZZZ</name>
<evidence type="ECO:0000313" key="6">
    <source>
        <dbReference type="EMBL" id="CAB4345461.1"/>
    </source>
</evidence>
<keyword evidence="2" id="KW-0560">Oxidoreductase</keyword>
<dbReference type="SUPFAM" id="SSF52283">
    <property type="entry name" value="Formate/glycerate dehydrogenase catalytic domain-like"/>
    <property type="match status" value="1"/>
</dbReference>
<dbReference type="Pfam" id="PF00389">
    <property type="entry name" value="2-Hacid_dh"/>
    <property type="match status" value="1"/>
</dbReference>
<feature type="domain" description="D-isomer specific 2-hydroxyacid dehydrogenase NAD-binding" evidence="5">
    <location>
        <begin position="109"/>
        <end position="274"/>
    </location>
</feature>
<dbReference type="PROSITE" id="PS00670">
    <property type="entry name" value="D_2_HYDROXYACID_DH_2"/>
    <property type="match status" value="1"/>
</dbReference>
<feature type="domain" description="D-isomer specific 2-hydroxyacid dehydrogenase catalytic" evidence="4">
    <location>
        <begin position="5"/>
        <end position="303"/>
    </location>
</feature>
<dbReference type="PANTHER" id="PTHR10996:SF277">
    <property type="entry name" value="GLYOXYLATE REDUCTASE_HYDROXYPYRUVATE REDUCTASE"/>
    <property type="match status" value="1"/>
</dbReference>
<dbReference type="PANTHER" id="PTHR10996">
    <property type="entry name" value="2-HYDROXYACID DEHYDROGENASE-RELATED"/>
    <property type="match status" value="1"/>
</dbReference>
<dbReference type="PROSITE" id="PS00671">
    <property type="entry name" value="D_2_HYDROXYACID_DH_3"/>
    <property type="match status" value="1"/>
</dbReference>
<dbReference type="GO" id="GO:0016618">
    <property type="term" value="F:hydroxypyruvate reductase [NAD(P)H] activity"/>
    <property type="evidence" value="ECO:0007669"/>
    <property type="project" value="TreeGrafter"/>
</dbReference>
<dbReference type="SUPFAM" id="SSF51735">
    <property type="entry name" value="NAD(P)-binding Rossmann-fold domains"/>
    <property type="match status" value="1"/>
</dbReference>
<evidence type="ECO:0000256" key="3">
    <source>
        <dbReference type="ARBA" id="ARBA00023027"/>
    </source>
</evidence>
<comment type="similarity">
    <text evidence="1">Belongs to the D-isomer specific 2-hydroxyacid dehydrogenase family.</text>
</comment>
<dbReference type="InterPro" id="IPR006140">
    <property type="entry name" value="D-isomer_DH_NAD-bd"/>
</dbReference>
<evidence type="ECO:0000259" key="5">
    <source>
        <dbReference type="Pfam" id="PF02826"/>
    </source>
</evidence>
<evidence type="ECO:0000256" key="2">
    <source>
        <dbReference type="ARBA" id="ARBA00023002"/>
    </source>
</evidence>